<evidence type="ECO:0000256" key="1">
    <source>
        <dbReference type="SAM" id="MobiDB-lite"/>
    </source>
</evidence>
<dbReference type="EMBL" id="VUJU01013488">
    <property type="protein sequence ID" value="KAF0704701.1"/>
    <property type="molecule type" value="Genomic_DNA"/>
</dbReference>
<evidence type="ECO:0000313" key="2">
    <source>
        <dbReference type="EMBL" id="KAF0704701.1"/>
    </source>
</evidence>
<name>A0A6G0VPV5_APHCR</name>
<sequence>MDQINKETKFIIGFFEQENKYSIIQINWLKKGKSNNLKCLWPDFRVTSVIIMKGAKPSSKWTTHTLKLISQFASYKDAAAKELELLQSDTNAEDLQYNNDNKSPKNIKNEEGTSSDDDEPIQILKKKKPNENQQFRITMLIVQLNALYHLFQILLLRTRSSTSNLDLLNIPAELDNNGFDSAKMDQLLNITNMFFTRIDKKLDIV</sequence>
<protein>
    <submittedName>
        <fullName evidence="2">DUF4806 domain-containing protein</fullName>
    </submittedName>
</protein>
<evidence type="ECO:0000313" key="3">
    <source>
        <dbReference type="Proteomes" id="UP000478052"/>
    </source>
</evidence>
<organism evidence="2 3">
    <name type="scientific">Aphis craccivora</name>
    <name type="common">Cowpea aphid</name>
    <dbReference type="NCBI Taxonomy" id="307492"/>
    <lineage>
        <taxon>Eukaryota</taxon>
        <taxon>Metazoa</taxon>
        <taxon>Ecdysozoa</taxon>
        <taxon>Arthropoda</taxon>
        <taxon>Hexapoda</taxon>
        <taxon>Insecta</taxon>
        <taxon>Pterygota</taxon>
        <taxon>Neoptera</taxon>
        <taxon>Paraneoptera</taxon>
        <taxon>Hemiptera</taxon>
        <taxon>Sternorrhyncha</taxon>
        <taxon>Aphidomorpha</taxon>
        <taxon>Aphidoidea</taxon>
        <taxon>Aphididae</taxon>
        <taxon>Aphidini</taxon>
        <taxon>Aphis</taxon>
        <taxon>Aphis</taxon>
    </lineage>
</organism>
<keyword evidence="3" id="KW-1185">Reference proteome</keyword>
<feature type="compositionally biased region" description="Polar residues" evidence="1">
    <location>
        <begin position="96"/>
        <end position="106"/>
    </location>
</feature>
<dbReference type="AlphaFoldDB" id="A0A6G0VPV5"/>
<dbReference type="OrthoDB" id="6626930at2759"/>
<accession>A0A6G0VPV5</accession>
<comment type="caution">
    <text evidence="2">The sequence shown here is derived from an EMBL/GenBank/DDBJ whole genome shotgun (WGS) entry which is preliminary data.</text>
</comment>
<gene>
    <name evidence="2" type="ORF">FWK35_00030827</name>
</gene>
<proteinExistence type="predicted"/>
<reference evidence="2 3" key="1">
    <citation type="submission" date="2019-08" db="EMBL/GenBank/DDBJ databases">
        <title>Whole genome of Aphis craccivora.</title>
        <authorList>
            <person name="Voronova N.V."/>
            <person name="Shulinski R.S."/>
            <person name="Bandarenka Y.V."/>
            <person name="Zhorov D.G."/>
            <person name="Warner D."/>
        </authorList>
    </citation>
    <scope>NUCLEOTIDE SEQUENCE [LARGE SCALE GENOMIC DNA]</scope>
    <source>
        <strain evidence="2">180601</strain>
        <tissue evidence="2">Whole Body</tissue>
    </source>
</reference>
<dbReference type="Proteomes" id="UP000478052">
    <property type="component" value="Unassembled WGS sequence"/>
</dbReference>
<feature type="non-terminal residue" evidence="2">
    <location>
        <position position="205"/>
    </location>
</feature>
<feature type="region of interest" description="Disordered" evidence="1">
    <location>
        <begin position="94"/>
        <end position="120"/>
    </location>
</feature>